<dbReference type="SUPFAM" id="SSF46689">
    <property type="entry name" value="Homeodomain-like"/>
    <property type="match status" value="1"/>
</dbReference>
<dbReference type="KEGG" id="pzh:CX676_04185"/>
<evidence type="ECO:0000256" key="2">
    <source>
        <dbReference type="ARBA" id="ARBA00023125"/>
    </source>
</evidence>
<keyword evidence="3" id="KW-0804">Transcription</keyword>
<protein>
    <recommendedName>
        <fullName evidence="5">HTH tetR-type domain-containing protein</fullName>
    </recommendedName>
</protein>
<dbReference type="RefSeq" id="WP_101751505.1">
    <property type="nucleotide sequence ID" value="NZ_CP025430.1"/>
</dbReference>
<dbReference type="EMBL" id="CP025430">
    <property type="protein sequence ID" value="AUH63463.1"/>
    <property type="molecule type" value="Genomic_DNA"/>
</dbReference>
<feature type="DNA-binding region" description="H-T-H motif" evidence="4">
    <location>
        <begin position="32"/>
        <end position="51"/>
    </location>
</feature>
<dbReference type="InterPro" id="IPR009057">
    <property type="entry name" value="Homeodomain-like_sf"/>
</dbReference>
<evidence type="ECO:0000256" key="4">
    <source>
        <dbReference type="PROSITE-ProRule" id="PRU00335"/>
    </source>
</evidence>
<dbReference type="PROSITE" id="PS50977">
    <property type="entry name" value="HTH_TETR_2"/>
    <property type="match status" value="1"/>
</dbReference>
<name>A0A2H5EW03_9RHOB</name>
<proteinExistence type="predicted"/>
<organism evidence="6 7">
    <name type="scientific">Paracoccus zhejiangensis</name>
    <dbReference type="NCBI Taxonomy" id="1077935"/>
    <lineage>
        <taxon>Bacteria</taxon>
        <taxon>Pseudomonadati</taxon>
        <taxon>Pseudomonadota</taxon>
        <taxon>Alphaproteobacteria</taxon>
        <taxon>Rhodobacterales</taxon>
        <taxon>Paracoccaceae</taxon>
        <taxon>Paracoccus</taxon>
    </lineage>
</organism>
<dbReference type="PANTHER" id="PTHR30055:SF238">
    <property type="entry name" value="MYCOFACTOCIN BIOSYNTHESIS TRANSCRIPTIONAL REGULATOR MFTR-RELATED"/>
    <property type="match status" value="1"/>
</dbReference>
<evidence type="ECO:0000256" key="1">
    <source>
        <dbReference type="ARBA" id="ARBA00023015"/>
    </source>
</evidence>
<accession>A0A2H5EW03</accession>
<feature type="domain" description="HTH tetR-type" evidence="5">
    <location>
        <begin position="9"/>
        <end position="69"/>
    </location>
</feature>
<evidence type="ECO:0000256" key="3">
    <source>
        <dbReference type="ARBA" id="ARBA00023163"/>
    </source>
</evidence>
<reference evidence="6 7" key="1">
    <citation type="journal article" date="2013" name="Antonie Van Leeuwenhoek">
        <title>Paracoccus zhejiangensis sp. nov., isolated from activated sludge in wastewater-treatment system.</title>
        <authorList>
            <person name="Wu Z.G."/>
            <person name="Zhang D.F."/>
            <person name="Liu Y.L."/>
            <person name="Wang F."/>
            <person name="Jiang X."/>
            <person name="Li C."/>
            <person name="Li S.P."/>
            <person name="Hong Q."/>
            <person name="Li W.J."/>
        </authorList>
    </citation>
    <scope>NUCLEOTIDE SEQUENCE [LARGE SCALE GENOMIC DNA]</scope>
    <source>
        <strain evidence="6 7">J6</strain>
    </source>
</reference>
<evidence type="ECO:0000259" key="5">
    <source>
        <dbReference type="PROSITE" id="PS50977"/>
    </source>
</evidence>
<keyword evidence="7" id="KW-1185">Reference proteome</keyword>
<dbReference type="GO" id="GO:0003700">
    <property type="term" value="F:DNA-binding transcription factor activity"/>
    <property type="evidence" value="ECO:0007669"/>
    <property type="project" value="TreeGrafter"/>
</dbReference>
<evidence type="ECO:0000313" key="6">
    <source>
        <dbReference type="EMBL" id="AUH63463.1"/>
    </source>
</evidence>
<gene>
    <name evidence="6" type="ORF">CX676_04185</name>
</gene>
<dbReference type="Gene3D" id="1.10.357.10">
    <property type="entry name" value="Tetracycline Repressor, domain 2"/>
    <property type="match status" value="1"/>
</dbReference>
<dbReference type="OrthoDB" id="9811084at2"/>
<dbReference type="AlphaFoldDB" id="A0A2H5EW03"/>
<keyword evidence="2 4" id="KW-0238">DNA-binding</keyword>
<dbReference type="Pfam" id="PF00440">
    <property type="entry name" value="TetR_N"/>
    <property type="match status" value="1"/>
</dbReference>
<dbReference type="PANTHER" id="PTHR30055">
    <property type="entry name" value="HTH-TYPE TRANSCRIPTIONAL REGULATOR RUTR"/>
    <property type="match status" value="1"/>
</dbReference>
<dbReference type="Proteomes" id="UP000234530">
    <property type="component" value="Chromosome"/>
</dbReference>
<keyword evidence="1" id="KW-0805">Transcription regulation</keyword>
<dbReference type="GO" id="GO:0000976">
    <property type="term" value="F:transcription cis-regulatory region binding"/>
    <property type="evidence" value="ECO:0007669"/>
    <property type="project" value="TreeGrafter"/>
</dbReference>
<dbReference type="InterPro" id="IPR001647">
    <property type="entry name" value="HTH_TetR"/>
</dbReference>
<dbReference type="InterPro" id="IPR050109">
    <property type="entry name" value="HTH-type_TetR-like_transc_reg"/>
</dbReference>
<sequence>MTGPSKRRRETAIRIQAAAIKLALRDGMINLTTEAIAREAGVSPRTFFNYYPYKEAAIYGPPKDYPRDASDSFMQGNKPLIEDLSALMQAHLSRFTAQRDMVGAIIRLADTDAKLAALQQSALLERHSQMEQMLRRRLVEQDPRLAPILASAIISATRQAVLDWIEGHTDDLVGKAIENIRLITSLGDVLEPRRSS</sequence>
<evidence type="ECO:0000313" key="7">
    <source>
        <dbReference type="Proteomes" id="UP000234530"/>
    </source>
</evidence>